<dbReference type="AlphaFoldDB" id="A0A814N4Y5"/>
<dbReference type="InterPro" id="IPR001229">
    <property type="entry name" value="Jacalin-like_lectin_dom"/>
</dbReference>
<dbReference type="EMBL" id="CAJNOO010001062">
    <property type="protein sequence ID" value="CAF1088644.1"/>
    <property type="molecule type" value="Genomic_DNA"/>
</dbReference>
<evidence type="ECO:0008006" key="7">
    <source>
        <dbReference type="Google" id="ProtNLM"/>
    </source>
</evidence>
<dbReference type="SUPFAM" id="SSF47986">
    <property type="entry name" value="DEATH domain"/>
    <property type="match status" value="1"/>
</dbReference>
<reference evidence="3" key="1">
    <citation type="submission" date="2021-02" db="EMBL/GenBank/DDBJ databases">
        <authorList>
            <person name="Nowell W R."/>
        </authorList>
    </citation>
    <scope>NUCLEOTIDE SEQUENCE</scope>
</reference>
<gene>
    <name evidence="5" type="ORF">FNK824_LOCUS24489</name>
    <name evidence="4" type="ORF">OTI717_LOCUS20298</name>
    <name evidence="3" type="ORF">RFH988_LOCUS18683</name>
</gene>
<dbReference type="EMBL" id="CAJOBE010005462">
    <property type="protein sequence ID" value="CAF3973927.1"/>
    <property type="molecule type" value="Genomic_DNA"/>
</dbReference>
<accession>A0A814N4Y5</accession>
<dbReference type="Proteomes" id="UP000663823">
    <property type="component" value="Unassembled WGS sequence"/>
</dbReference>
<evidence type="ECO:0000313" key="4">
    <source>
        <dbReference type="EMBL" id="CAF3836237.1"/>
    </source>
</evidence>
<name>A0A814N4Y5_9BILA</name>
<dbReference type="Gene3D" id="1.10.533.10">
    <property type="entry name" value="Death Domain, Fas"/>
    <property type="match status" value="1"/>
</dbReference>
<feature type="domain" description="Jacalin-type lectin" evidence="2">
    <location>
        <begin position="130"/>
        <end position="288"/>
    </location>
</feature>
<dbReference type="InterPro" id="IPR001875">
    <property type="entry name" value="DED_dom"/>
</dbReference>
<protein>
    <recommendedName>
        <fullName evidence="7">Jacalin-type lectin domain-containing protein</fullName>
    </recommendedName>
</protein>
<dbReference type="Proteomes" id="UP000663874">
    <property type="component" value="Unassembled WGS sequence"/>
</dbReference>
<sequence>MDKNHLRGIILKLQDCLSDNDRQRLHFFLGDTVPRQIRDDQTLNGTLRLMESLFDQDKINERDVTFLINTFNAIQCNDAVKILNEHMKRMQSNWLHKSTQSISPMIPSFIDQVIMDQEDKNSTQTCIIIIKPGQKFGGTSGDDFNDSLLPDFTCHHLSAIGVYAHHDNIESYQFFYSLDNDNQLTIESQIHGNQNSEMIRMFEFDKDEKIDSVEGQIINENIVSPNGTNLTISRITGLQFFSTKGRASLSYNGQLGQTFTENFDQYTLGYVTGKATHYINQLQFFWYPTDYKC</sequence>
<dbReference type="OrthoDB" id="10028250at2759"/>
<dbReference type="EMBL" id="CAJOAX010003100">
    <property type="protein sequence ID" value="CAF3836237.1"/>
    <property type="molecule type" value="Genomic_DNA"/>
</dbReference>
<evidence type="ECO:0000313" key="3">
    <source>
        <dbReference type="EMBL" id="CAF1088644.1"/>
    </source>
</evidence>
<evidence type="ECO:0000259" key="2">
    <source>
        <dbReference type="PROSITE" id="PS51752"/>
    </source>
</evidence>
<dbReference type="Gene3D" id="2.100.10.30">
    <property type="entry name" value="Jacalin-like lectin domain"/>
    <property type="match status" value="1"/>
</dbReference>
<comment type="caution">
    <text evidence="3">The sequence shown here is derived from an EMBL/GenBank/DDBJ whole genome shotgun (WGS) entry which is preliminary data.</text>
</comment>
<organism evidence="3 6">
    <name type="scientific">Rotaria sordida</name>
    <dbReference type="NCBI Taxonomy" id="392033"/>
    <lineage>
        <taxon>Eukaryota</taxon>
        <taxon>Metazoa</taxon>
        <taxon>Spiralia</taxon>
        <taxon>Gnathifera</taxon>
        <taxon>Rotifera</taxon>
        <taxon>Eurotatoria</taxon>
        <taxon>Bdelloidea</taxon>
        <taxon>Philodinida</taxon>
        <taxon>Philodinidae</taxon>
        <taxon>Rotaria</taxon>
    </lineage>
</organism>
<feature type="domain" description="DED" evidence="1">
    <location>
        <begin position="5"/>
        <end position="85"/>
    </location>
</feature>
<dbReference type="InterPro" id="IPR011029">
    <property type="entry name" value="DEATH-like_dom_sf"/>
</dbReference>
<dbReference type="PROSITE" id="PS51752">
    <property type="entry name" value="JACALIN_LECTIN"/>
    <property type="match status" value="1"/>
</dbReference>
<evidence type="ECO:0000313" key="5">
    <source>
        <dbReference type="EMBL" id="CAF3973927.1"/>
    </source>
</evidence>
<dbReference type="GO" id="GO:0042981">
    <property type="term" value="P:regulation of apoptotic process"/>
    <property type="evidence" value="ECO:0007669"/>
    <property type="project" value="InterPro"/>
</dbReference>
<dbReference type="Pfam" id="PF01419">
    <property type="entry name" value="Jacalin"/>
    <property type="match status" value="1"/>
</dbReference>
<evidence type="ECO:0000313" key="6">
    <source>
        <dbReference type="Proteomes" id="UP000663882"/>
    </source>
</evidence>
<evidence type="ECO:0000259" key="1">
    <source>
        <dbReference type="PROSITE" id="PS50168"/>
    </source>
</evidence>
<dbReference type="SUPFAM" id="SSF51101">
    <property type="entry name" value="Mannose-binding lectins"/>
    <property type="match status" value="1"/>
</dbReference>
<dbReference type="Proteomes" id="UP000663882">
    <property type="component" value="Unassembled WGS sequence"/>
</dbReference>
<dbReference type="InterPro" id="IPR036404">
    <property type="entry name" value="Jacalin-like_lectin_dom_sf"/>
</dbReference>
<proteinExistence type="predicted"/>
<dbReference type="PROSITE" id="PS50168">
    <property type="entry name" value="DED"/>
    <property type="match status" value="1"/>
</dbReference>